<sequence>MAPLHTTLAVAVVALATVATTGGAAFKLNVGGGALSGGWTADDPSLLTGVSLPRTLAPAIPVAGGDAALYTSCRYAPASGDLTFSIPVAAPGAYAVRLHWAEVWGGALAVGARRFSVALQGVPVLPDYDIFADVGASVPVVKGYTANVTDGAVSIVLSGVVQNAVLMGVEVDPVAAATAAPSPSPVASATPVATPVVTPAPAVTATPAVSPPPAKVPLLINAGGSPIGDYVADTPYVTVPGIATGKIVVPVAGTDADGLYHTFRYGKTVAYTLPLPPGSYDLSFLFAEVHTHRFEDGVAATLVRYTWTNVDTEEVLGEAETVTAVLPLGTTTVQLEVEDSGGDVSAAQAVVTVAGSLSQGAYCYYYAAADVPAAAFPLDADVAGGPKAVFAAVANDLAFPAAADFPSGPHVGGGGAWTQRCVFLYNAPAGGEYSFAATYAGGVALTIGSETVFFDTSAKPSTASGAVQLAEGFHEAQLQYRQGTPAGVSLSVNGSAVPAAAVEWDAATVVPVLLSLSPAKGGTAGGDTVTAKGVGFYTPSTDVRFGDVPAPAVTRVDATTLTVTTPASAAEATVTVTVATGGGVPNEGGVSNGIPYTYSGACPPVKFEAKAVTAAGGGDQLVKGPTSIAMGPDGRVYVGLFSGVVEALTLDAAYTVTDVCTSQSVGASRSILSLAFDPLAPGDGIVLYAATSILYHAQRAGLPLSDWDNAEVVVFKPNTNGACLGVAATPITGLPVGNRDHAVQGLEWTQAGELLISVGGATNLGANVASKLGGLDETPLSAAVLIAPVRKAGFDGAVMYNGTTDERYAVQTGGLDVSVYAAGLRNSYDSALHTNGQLYATDNGPNVGFGDLPVGCGGTKPSISAPDELLRLVRGNYYGHPNRNRARDDPRQCTYHGPDAPAAAGYTPPLVNLKKSSMNGVVEYMGNHWCGALKHELLVAKFSGATSPGETLRVSLGGGGTTVAALSTVTPFSGLLLAPTATGALLAPQPQKNRLLVYEPVVGGPPPAAGSPPTVTGVTPHRGPVGGGNPVTVGGTGFGGGDGVVTATIGGKPCTEVRDVAADGRTFRCTAPAGSPGGLVRVVVTVGGVPSGVTPGNGDYWYMTV</sequence>
<organism evidence="1 2">
    <name type="scientific">Pyropia yezoensis</name>
    <name type="common">Susabi-nori</name>
    <name type="synonym">Porphyra yezoensis</name>
    <dbReference type="NCBI Taxonomy" id="2788"/>
    <lineage>
        <taxon>Eukaryota</taxon>
        <taxon>Rhodophyta</taxon>
        <taxon>Bangiophyceae</taxon>
        <taxon>Bangiales</taxon>
        <taxon>Bangiaceae</taxon>
        <taxon>Pyropia</taxon>
    </lineage>
</organism>
<evidence type="ECO:0000313" key="2">
    <source>
        <dbReference type="Proteomes" id="UP000798662"/>
    </source>
</evidence>
<evidence type="ECO:0000313" key="1">
    <source>
        <dbReference type="EMBL" id="KAK1865225.1"/>
    </source>
</evidence>
<keyword evidence="2" id="KW-1185">Reference proteome</keyword>
<name>A0ACC3C536_PYRYE</name>
<dbReference type="EMBL" id="CM020619">
    <property type="protein sequence ID" value="KAK1865225.1"/>
    <property type="molecule type" value="Genomic_DNA"/>
</dbReference>
<accession>A0ACC3C536</accession>
<dbReference type="Proteomes" id="UP000798662">
    <property type="component" value="Chromosome 2"/>
</dbReference>
<proteinExistence type="predicted"/>
<protein>
    <submittedName>
        <fullName evidence="1">Uncharacterized protein</fullName>
    </submittedName>
</protein>
<reference evidence="1" key="1">
    <citation type="submission" date="2019-11" db="EMBL/GenBank/DDBJ databases">
        <title>Nori genome reveals adaptations in red seaweeds to the harsh intertidal environment.</title>
        <authorList>
            <person name="Wang D."/>
            <person name="Mao Y."/>
        </authorList>
    </citation>
    <scope>NUCLEOTIDE SEQUENCE</scope>
    <source>
        <tissue evidence="1">Gametophyte</tissue>
    </source>
</reference>
<comment type="caution">
    <text evidence="1">The sequence shown here is derived from an EMBL/GenBank/DDBJ whole genome shotgun (WGS) entry which is preliminary data.</text>
</comment>
<gene>
    <name evidence="1" type="ORF">I4F81_007759</name>
</gene>